<evidence type="ECO:0000256" key="1">
    <source>
        <dbReference type="ARBA" id="ARBA00023015"/>
    </source>
</evidence>
<evidence type="ECO:0000313" key="6">
    <source>
        <dbReference type="Proteomes" id="UP000184758"/>
    </source>
</evidence>
<keyword evidence="6" id="KW-1185">Reference proteome</keyword>
<dbReference type="InterPro" id="IPR036388">
    <property type="entry name" value="WH-like_DNA-bd_sf"/>
</dbReference>
<dbReference type="Gene3D" id="1.10.10.10">
    <property type="entry name" value="Winged helix-like DNA-binding domain superfamily/Winged helix DNA-binding domain"/>
    <property type="match status" value="1"/>
</dbReference>
<dbReference type="Proteomes" id="UP000184758">
    <property type="component" value="Unassembled WGS sequence"/>
</dbReference>
<dbReference type="PROSITE" id="PS50949">
    <property type="entry name" value="HTH_GNTR"/>
    <property type="match status" value="1"/>
</dbReference>
<dbReference type="AlphaFoldDB" id="A0A1N6HNV8"/>
<keyword evidence="3" id="KW-0804">Transcription</keyword>
<gene>
    <name evidence="5" type="ORF">SAMN05878443_1980</name>
</gene>
<keyword evidence="2" id="KW-0238">DNA-binding</keyword>
<dbReference type="EMBL" id="FSRN01000001">
    <property type="protein sequence ID" value="SIO21433.1"/>
    <property type="molecule type" value="Genomic_DNA"/>
</dbReference>
<dbReference type="PANTHER" id="PTHR43537">
    <property type="entry name" value="TRANSCRIPTIONAL REGULATOR, GNTR FAMILY"/>
    <property type="match status" value="1"/>
</dbReference>
<evidence type="ECO:0000256" key="2">
    <source>
        <dbReference type="ARBA" id="ARBA00023125"/>
    </source>
</evidence>
<dbReference type="SMART" id="SM00345">
    <property type="entry name" value="HTH_GNTR"/>
    <property type="match status" value="1"/>
</dbReference>
<proteinExistence type="predicted"/>
<dbReference type="InterPro" id="IPR036390">
    <property type="entry name" value="WH_DNA-bd_sf"/>
</dbReference>
<name>A0A1N6HNV8_9LACT</name>
<accession>A0A1N6HNV8</accession>
<dbReference type="SUPFAM" id="SSF46785">
    <property type="entry name" value="Winged helix' DNA-binding domain"/>
    <property type="match status" value="1"/>
</dbReference>
<dbReference type="GO" id="GO:0003700">
    <property type="term" value="F:DNA-binding transcription factor activity"/>
    <property type="evidence" value="ECO:0007669"/>
    <property type="project" value="InterPro"/>
</dbReference>
<feature type="domain" description="HTH gntR-type" evidence="4">
    <location>
        <begin position="5"/>
        <end position="72"/>
    </location>
</feature>
<dbReference type="PANTHER" id="PTHR43537:SF5">
    <property type="entry name" value="UXU OPERON TRANSCRIPTIONAL REGULATOR"/>
    <property type="match status" value="1"/>
</dbReference>
<dbReference type="GO" id="GO:0003677">
    <property type="term" value="F:DNA binding"/>
    <property type="evidence" value="ECO:0007669"/>
    <property type="project" value="UniProtKB-KW"/>
</dbReference>
<dbReference type="Pfam" id="PF00392">
    <property type="entry name" value="GntR"/>
    <property type="match status" value="1"/>
</dbReference>
<keyword evidence="1" id="KW-0805">Transcription regulation</keyword>
<evidence type="ECO:0000259" key="4">
    <source>
        <dbReference type="PROSITE" id="PS50949"/>
    </source>
</evidence>
<dbReference type="RefSeq" id="WP_034545622.1">
    <property type="nucleotide sequence ID" value="NZ_FSRN01000001.1"/>
</dbReference>
<evidence type="ECO:0000256" key="3">
    <source>
        <dbReference type="ARBA" id="ARBA00023163"/>
    </source>
</evidence>
<evidence type="ECO:0000313" key="5">
    <source>
        <dbReference type="EMBL" id="SIO21433.1"/>
    </source>
</evidence>
<dbReference type="OrthoDB" id="368257at2"/>
<reference evidence="6" key="1">
    <citation type="submission" date="2016-11" db="EMBL/GenBank/DDBJ databases">
        <authorList>
            <person name="Varghese N."/>
            <person name="Submissions S."/>
        </authorList>
    </citation>
    <scope>NUCLEOTIDE SEQUENCE [LARGE SCALE GENOMIC DNA]</scope>
    <source>
        <strain evidence="6">313</strain>
    </source>
</reference>
<dbReference type="InterPro" id="IPR000524">
    <property type="entry name" value="Tscrpt_reg_HTH_GntR"/>
</dbReference>
<protein>
    <submittedName>
        <fullName evidence="5">Transcriptional regulator, GntR family</fullName>
    </submittedName>
</protein>
<organism evidence="5 6">
    <name type="scientific">Carnobacterium alterfunditum</name>
    <dbReference type="NCBI Taxonomy" id="28230"/>
    <lineage>
        <taxon>Bacteria</taxon>
        <taxon>Bacillati</taxon>
        <taxon>Bacillota</taxon>
        <taxon>Bacilli</taxon>
        <taxon>Lactobacillales</taxon>
        <taxon>Carnobacteriaceae</taxon>
        <taxon>Carnobacterium</taxon>
    </lineage>
</organism>
<dbReference type="STRING" id="28230.SAMN05878443_1980"/>
<sequence length="216" mass="25607">MSKPKKLEDKVYQYSINQISTKQWLPQTHITEIGLSEKLGISRTPIRQAFLRLEEEGYIVIEPNKGIRIQEKQISLQGFQEQLEFMELVMIDHLHFLQIREIQFNTDRLEDTIDQINQMTDPKEIEAFLTIEFDYLKGLFRYTKNSYTTSLFLDTFRSIREQTNEEIKEYLKLSQATKIKHFNQIVLFLKSNDYALARKEVRILINQLSLIAIQGI</sequence>
<dbReference type="eggNOG" id="COG1802">
    <property type="taxonomic scope" value="Bacteria"/>
</dbReference>